<dbReference type="OrthoDB" id="9958234at2"/>
<organism evidence="1 2">
    <name type="scientific">Brevibacterium luteolum</name>
    <dbReference type="NCBI Taxonomy" id="199591"/>
    <lineage>
        <taxon>Bacteria</taxon>
        <taxon>Bacillati</taxon>
        <taxon>Actinomycetota</taxon>
        <taxon>Actinomycetes</taxon>
        <taxon>Micrococcales</taxon>
        <taxon>Brevibacteriaceae</taxon>
        <taxon>Brevibacterium</taxon>
    </lineage>
</organism>
<dbReference type="EMBL" id="PNFZ01000002">
    <property type="protein sequence ID" value="PMB98503.1"/>
    <property type="molecule type" value="Genomic_DNA"/>
</dbReference>
<proteinExistence type="predicted"/>
<reference evidence="1 2" key="1">
    <citation type="submission" date="2017-09" db="EMBL/GenBank/DDBJ databases">
        <title>Bacterial strain isolated from the female urinary microbiota.</title>
        <authorList>
            <person name="Thomas-White K."/>
            <person name="Kumar N."/>
            <person name="Forster S."/>
            <person name="Putonti C."/>
            <person name="Lawley T."/>
            <person name="Wolfe A.J."/>
        </authorList>
    </citation>
    <scope>NUCLEOTIDE SEQUENCE [LARGE SCALE GENOMIC DNA]</scope>
    <source>
        <strain evidence="1 2">UMB0680</strain>
    </source>
</reference>
<evidence type="ECO:0000313" key="1">
    <source>
        <dbReference type="EMBL" id="PMB98503.1"/>
    </source>
</evidence>
<accession>A0A2N6PIJ9</accession>
<evidence type="ECO:0008006" key="3">
    <source>
        <dbReference type="Google" id="ProtNLM"/>
    </source>
</evidence>
<protein>
    <recommendedName>
        <fullName evidence="3">DUF3168 domain-containing protein</fullName>
    </recommendedName>
</protein>
<keyword evidence="2" id="KW-1185">Reference proteome</keyword>
<dbReference type="AlphaFoldDB" id="A0A2N6PIJ9"/>
<dbReference type="Proteomes" id="UP000235703">
    <property type="component" value="Unassembled WGS sequence"/>
</dbReference>
<evidence type="ECO:0000313" key="2">
    <source>
        <dbReference type="Proteomes" id="UP000235703"/>
    </source>
</evidence>
<sequence length="142" mass="15306">MSSALVLADAIEQMLPEDLNLFTAAVKLGERGQTAEAALPWVVVIAHLPVPATRSLAGRRHASTATVTMTIAGMTPNSVRVICDRVIPAIEHQRPAAAGWNTGRMRLINARPISEDPDITLTGTNRKVVYTVLEWEITVAEA</sequence>
<dbReference type="RefSeq" id="WP_102161038.1">
    <property type="nucleotide sequence ID" value="NZ_PNFZ01000002.1"/>
</dbReference>
<name>A0A2N6PIJ9_9MICO</name>
<comment type="caution">
    <text evidence="1">The sequence shown here is derived from an EMBL/GenBank/DDBJ whole genome shotgun (WGS) entry which is preliminary data.</text>
</comment>
<gene>
    <name evidence="1" type="ORF">CJ198_03955</name>
</gene>